<name>A0A5C6SNC6_FUSOC</name>
<protein>
    <submittedName>
        <fullName evidence="2">Uncharacterized protein</fullName>
    </submittedName>
</protein>
<reference evidence="2 3" key="1">
    <citation type="submission" date="2019-07" db="EMBL/GenBank/DDBJ databases">
        <title>The First High-Quality Draft Genome Sequence of the Causal Agent of the Current Panama Disease Epidemic.</title>
        <authorList>
            <person name="Warmington R.J."/>
            <person name="Kay W."/>
            <person name="Jeffries A."/>
            <person name="Bebber D."/>
            <person name="Moore K."/>
            <person name="Studholme D.J."/>
        </authorList>
    </citation>
    <scope>NUCLEOTIDE SEQUENCE [LARGE SCALE GENOMIC DNA]</scope>
    <source>
        <strain evidence="2 3">TR4</strain>
    </source>
</reference>
<accession>A0A5C6SNC6</accession>
<feature type="region of interest" description="Disordered" evidence="1">
    <location>
        <begin position="1"/>
        <end position="22"/>
    </location>
</feature>
<sequence>MAEWPILNSRPNRESLGPKSTSNRHARSIFAGIRMTDWCHRRVCGSLFMRGATAARCFRHKWTAVKQFVRGKLLHMSLLLTMILKRSRSANRLNNQKVRSWRLNHERQTTTLHLYRQPEDADHDVS</sequence>
<organism evidence="2 3">
    <name type="scientific">Fusarium oxysporum f. sp. cubense</name>
    <dbReference type="NCBI Taxonomy" id="61366"/>
    <lineage>
        <taxon>Eukaryota</taxon>
        <taxon>Fungi</taxon>
        <taxon>Dikarya</taxon>
        <taxon>Ascomycota</taxon>
        <taxon>Pezizomycotina</taxon>
        <taxon>Sordariomycetes</taxon>
        <taxon>Hypocreomycetidae</taxon>
        <taxon>Hypocreales</taxon>
        <taxon>Nectriaceae</taxon>
        <taxon>Fusarium</taxon>
        <taxon>Fusarium oxysporum species complex</taxon>
    </lineage>
</organism>
<proteinExistence type="predicted"/>
<evidence type="ECO:0000256" key="1">
    <source>
        <dbReference type="SAM" id="MobiDB-lite"/>
    </source>
</evidence>
<dbReference type="Proteomes" id="UP000321331">
    <property type="component" value="Unassembled WGS sequence"/>
</dbReference>
<comment type="caution">
    <text evidence="2">The sequence shown here is derived from an EMBL/GenBank/DDBJ whole genome shotgun (WGS) entry which is preliminary data.</text>
</comment>
<gene>
    <name evidence="2" type="ORF">FocTR4_00014250</name>
</gene>
<dbReference type="AlphaFoldDB" id="A0A5C6SNC6"/>
<dbReference type="EMBL" id="VMNF01000011">
    <property type="protein sequence ID" value="TXB99863.1"/>
    <property type="molecule type" value="Genomic_DNA"/>
</dbReference>
<evidence type="ECO:0000313" key="3">
    <source>
        <dbReference type="Proteomes" id="UP000321331"/>
    </source>
</evidence>
<evidence type="ECO:0000313" key="2">
    <source>
        <dbReference type="EMBL" id="TXB99863.1"/>
    </source>
</evidence>